<evidence type="ECO:0000313" key="4">
    <source>
        <dbReference type="Proteomes" id="UP000695562"/>
    </source>
</evidence>
<evidence type="ECO:0008006" key="5">
    <source>
        <dbReference type="Google" id="ProtNLM"/>
    </source>
</evidence>
<dbReference type="OrthoDB" id="2129491at2759"/>
<dbReference type="SUPFAM" id="SSF51735">
    <property type="entry name" value="NAD(P)-binding Rossmann-fold domains"/>
    <property type="match status" value="1"/>
</dbReference>
<dbReference type="Pfam" id="PF02894">
    <property type="entry name" value="GFO_IDH_MocA_C"/>
    <property type="match status" value="1"/>
</dbReference>
<organism evidence="3 4">
    <name type="scientific">Polysphondylium violaceum</name>
    <dbReference type="NCBI Taxonomy" id="133409"/>
    <lineage>
        <taxon>Eukaryota</taxon>
        <taxon>Amoebozoa</taxon>
        <taxon>Evosea</taxon>
        <taxon>Eumycetozoa</taxon>
        <taxon>Dictyostelia</taxon>
        <taxon>Dictyosteliales</taxon>
        <taxon>Dictyosteliaceae</taxon>
        <taxon>Polysphondylium</taxon>
    </lineage>
</organism>
<evidence type="ECO:0000259" key="2">
    <source>
        <dbReference type="Pfam" id="PF02894"/>
    </source>
</evidence>
<dbReference type="Proteomes" id="UP000695562">
    <property type="component" value="Unassembled WGS sequence"/>
</dbReference>
<comment type="caution">
    <text evidence="3">The sequence shown here is derived from an EMBL/GenBank/DDBJ whole genome shotgun (WGS) entry which is preliminary data.</text>
</comment>
<dbReference type="Pfam" id="PF01408">
    <property type="entry name" value="GFO_IDH_MocA"/>
    <property type="match status" value="1"/>
</dbReference>
<dbReference type="InterPro" id="IPR000683">
    <property type="entry name" value="Gfo/Idh/MocA-like_OxRdtase_N"/>
</dbReference>
<sequence length="433" mass="49576">MSNNNNNPLEDESKFDTEKPVRIIIVGCGNRGYVYSQYAIERPNRLQVVAVADPIQFRRENVAKPFNLDSQYIYKDWRDILKSKEKIADSVLIATPDTEHCEPAIAFAKKGYHLLVEKPLAITKSDCENIVKAVKENKVILAVCHVLRYSPYNLKIKELIEKNYIGKLLNVQHLEPVGYYHNAHSYVRGNWSQEKTSTFMLMAKSCHDLDLMHFFINKKCKKVSSFGSLSYFKKENKPKEAGNSKICFECPIINNCPYSAKTIYIDHFPWKKNTVVPTKEPTIEDVKEALLNGSPYGRCVYECPNDVVDQQVVILEYEQGITATFSMVSTTADMCIRKTRIFGSHGELECNGDTIIWSDFIKDDKEVFRPNVIQNTRMVNHSSSDYYLIRSFVYAVATNDPSQILSGPDDTLESHLQVFKAEESRLKNKVLSF</sequence>
<protein>
    <recommendedName>
        <fullName evidence="5">Oxidoreductase</fullName>
    </recommendedName>
</protein>
<name>A0A8J4V057_9MYCE</name>
<dbReference type="InterPro" id="IPR036291">
    <property type="entry name" value="NAD(P)-bd_dom_sf"/>
</dbReference>
<proteinExistence type="predicted"/>
<dbReference type="EMBL" id="AJWJ01000111">
    <property type="protein sequence ID" value="KAF2075180.1"/>
    <property type="molecule type" value="Genomic_DNA"/>
</dbReference>
<keyword evidence="4" id="KW-1185">Reference proteome</keyword>
<dbReference type="SUPFAM" id="SSF55347">
    <property type="entry name" value="Glyceraldehyde-3-phosphate dehydrogenase-like, C-terminal domain"/>
    <property type="match status" value="1"/>
</dbReference>
<reference evidence="3" key="1">
    <citation type="submission" date="2020-01" db="EMBL/GenBank/DDBJ databases">
        <title>Development of genomics and gene disruption for Polysphondylium violaceum indicates a role for the polyketide synthase stlB in stalk morphogenesis.</title>
        <authorList>
            <person name="Narita B."/>
            <person name="Kawabe Y."/>
            <person name="Kin K."/>
            <person name="Saito T."/>
            <person name="Gibbs R."/>
            <person name="Kuspa A."/>
            <person name="Muzny D."/>
            <person name="Queller D."/>
            <person name="Richards S."/>
            <person name="Strassman J."/>
            <person name="Sucgang R."/>
            <person name="Worley K."/>
            <person name="Schaap P."/>
        </authorList>
    </citation>
    <scope>NUCLEOTIDE SEQUENCE</scope>
    <source>
        <strain evidence="3">QSvi11</strain>
    </source>
</reference>
<accession>A0A8J4V057</accession>
<dbReference type="InterPro" id="IPR004104">
    <property type="entry name" value="Gfo/Idh/MocA-like_OxRdtase_C"/>
</dbReference>
<gene>
    <name evidence="3" type="ORF">CYY_003528</name>
</gene>
<dbReference type="GO" id="GO:0000166">
    <property type="term" value="F:nucleotide binding"/>
    <property type="evidence" value="ECO:0007669"/>
    <property type="project" value="InterPro"/>
</dbReference>
<dbReference type="Gene3D" id="3.40.50.720">
    <property type="entry name" value="NAD(P)-binding Rossmann-like Domain"/>
    <property type="match status" value="1"/>
</dbReference>
<evidence type="ECO:0000313" key="3">
    <source>
        <dbReference type="EMBL" id="KAF2075180.1"/>
    </source>
</evidence>
<dbReference type="InterPro" id="IPR051450">
    <property type="entry name" value="Gfo/Idh/MocA_Oxidoreductases"/>
</dbReference>
<feature type="domain" description="Gfo/Idh/MocA-like oxidoreductase C-terminal" evidence="2">
    <location>
        <begin position="157"/>
        <end position="376"/>
    </location>
</feature>
<dbReference type="Gene3D" id="3.30.360.10">
    <property type="entry name" value="Dihydrodipicolinate Reductase, domain 2"/>
    <property type="match status" value="1"/>
</dbReference>
<dbReference type="PANTHER" id="PTHR43377:SF2">
    <property type="entry name" value="BINDING ROSSMANN FOLD OXIDOREDUCTASE, PUTATIVE (AFU_ORTHOLOGUE AFUA_4G00560)-RELATED"/>
    <property type="match status" value="1"/>
</dbReference>
<evidence type="ECO:0000259" key="1">
    <source>
        <dbReference type="Pfam" id="PF01408"/>
    </source>
</evidence>
<dbReference type="PANTHER" id="PTHR43377">
    <property type="entry name" value="BILIVERDIN REDUCTASE A"/>
    <property type="match status" value="1"/>
</dbReference>
<feature type="domain" description="Gfo/Idh/MocA-like oxidoreductase N-terminal" evidence="1">
    <location>
        <begin position="21"/>
        <end position="144"/>
    </location>
</feature>
<dbReference type="AlphaFoldDB" id="A0A8J4V057"/>